<keyword evidence="2" id="KW-1185">Reference proteome</keyword>
<accession>A0ACC0LNF4</accession>
<comment type="caution">
    <text evidence="1">The sequence shown here is derived from an EMBL/GenBank/DDBJ whole genome shotgun (WGS) entry which is preliminary data.</text>
</comment>
<dbReference type="EMBL" id="CM046398">
    <property type="protein sequence ID" value="KAI8529879.1"/>
    <property type="molecule type" value="Genomic_DNA"/>
</dbReference>
<reference evidence="1" key="1">
    <citation type="submission" date="2022-02" db="EMBL/GenBank/DDBJ databases">
        <title>Plant Genome Project.</title>
        <authorList>
            <person name="Zhang R.-G."/>
        </authorList>
    </citation>
    <scope>NUCLEOTIDE SEQUENCE</scope>
    <source>
        <strain evidence="1">AT1</strain>
    </source>
</reference>
<name>A0ACC0LNF4_RHOML</name>
<organism evidence="1 2">
    <name type="scientific">Rhododendron molle</name>
    <name type="common">Chinese azalea</name>
    <name type="synonym">Azalea mollis</name>
    <dbReference type="NCBI Taxonomy" id="49168"/>
    <lineage>
        <taxon>Eukaryota</taxon>
        <taxon>Viridiplantae</taxon>
        <taxon>Streptophyta</taxon>
        <taxon>Embryophyta</taxon>
        <taxon>Tracheophyta</taxon>
        <taxon>Spermatophyta</taxon>
        <taxon>Magnoliopsida</taxon>
        <taxon>eudicotyledons</taxon>
        <taxon>Gunneridae</taxon>
        <taxon>Pentapetalae</taxon>
        <taxon>asterids</taxon>
        <taxon>Ericales</taxon>
        <taxon>Ericaceae</taxon>
        <taxon>Ericoideae</taxon>
        <taxon>Rhodoreae</taxon>
        <taxon>Rhododendron</taxon>
    </lineage>
</organism>
<evidence type="ECO:0000313" key="2">
    <source>
        <dbReference type="Proteomes" id="UP001062846"/>
    </source>
</evidence>
<protein>
    <submittedName>
        <fullName evidence="1">Uncharacterized protein</fullName>
    </submittedName>
</protein>
<evidence type="ECO:0000313" key="1">
    <source>
        <dbReference type="EMBL" id="KAI8529879.1"/>
    </source>
</evidence>
<proteinExistence type="predicted"/>
<gene>
    <name evidence="1" type="ORF">RHMOL_Rhmol11G0008900</name>
</gene>
<sequence length="693" mass="78790">MDPDNIHMDFARAQSYSESSDEGHEAHASGNSVGEGASNSVPANPASTSIGSRGKKRAKRTNTSWVWNHMSKRKNVINAKGVNIGPRSCCNYCDKNYSPDSNYGTGSMIKHLTKHHQDKIENEHRKDFSNFIYSKAEMRKGLARYVAAAEQPFTFGDDVRFEHFVQQKLNPVFKKVSRNTTRADTLAEFKLDKEQFINEEIAGFPRGTSVSFTSDMWSGGNNRGYMALTAHYIDSSWKLNKRIIAFRLVEYPHNSTTIFQTVYGVFTEYNLADKVFSITFDNHSANTASIDMFLDNLSPIHGGKLFHMRCVCHIINLVVQDDLKTISLELSKIKDAIHFITSSPSRQQEFDAFCASLSLKPKVFNTDIRTRWNSTYIMLKSCKNYYKAISDFVNPRFGGSFLLSIADWNLAFEFMKFLKVFYTATCACSGVRYPTSCIVLHQLFNISVFFRSYRLRENFVGPLVNMEEKFKKYFEPMPKIFVFAAVMDPRIKLCGVDRLLKGLSNNMGVLFYSIATVKKDLIDLYDLYESKYASTNVASTCPDPCLPRPSVDDPGWSLMSDDASDIFDFDTDTADTSARSELSIYLETERIKITNNQQNFDILGWWQQHAPTFPVLNIMARDLLTPPASSVPSESAFSAGERVLDDKRMRLAPDILDCLMCLKDWEDTRLGIHPRAAKDELRDYFADSDIDDE</sequence>
<dbReference type="Proteomes" id="UP001062846">
    <property type="component" value="Chromosome 11"/>
</dbReference>